<protein>
    <submittedName>
        <fullName evidence="5">2-nitropropane dioxygenase NPD</fullName>
    </submittedName>
</protein>
<sequence>MLHTRFTEMFGITYPVMAAPMGLHSGGTLAAAVSAAGGLGSFAGTHPWKRPDWIHAEIATIRATTDRPFGVGFITPFLPFTEPHFDAALEERPEIIALSFADPRPWLARAKDAGARVVCQVQNYEDAEVAVAAGADVLVAQGNEAGGHTGTMGLLPLLAGIVRRHPDVPVLAAGGIGDGRTLAAVLTAGADGAWLGTAFLATPEAVEVHDAHKRLIAESDGGDTVWTRTYNIVSGLPWPETLGERVRRNRFTDEWSERESTLQNRRAEFAPPEDVNPVEAPPDPDTSEIIYGQSACFVDAVRPAAEVVRTISEEAEAILDSRPRSLRTAVR</sequence>
<gene>
    <name evidence="5" type="ORF">SMALB_3202</name>
</gene>
<evidence type="ECO:0000256" key="1">
    <source>
        <dbReference type="ARBA" id="ARBA00022630"/>
    </source>
</evidence>
<dbReference type="GO" id="GO:0051213">
    <property type="term" value="F:dioxygenase activity"/>
    <property type="evidence" value="ECO:0007669"/>
    <property type="project" value="UniProtKB-KW"/>
</dbReference>
<dbReference type="EMBL" id="JAALLH010000001">
    <property type="protein sequence ID" value="NIY65219.1"/>
    <property type="molecule type" value="Genomic_DNA"/>
</dbReference>
<dbReference type="SUPFAM" id="SSF51412">
    <property type="entry name" value="Inosine monophosphate dehydrogenase (IMPDH)"/>
    <property type="match status" value="1"/>
</dbReference>
<comment type="caution">
    <text evidence="5">The sequence shown here is derived from an EMBL/GenBank/DDBJ whole genome shotgun (WGS) entry which is preliminary data.</text>
</comment>
<evidence type="ECO:0000256" key="3">
    <source>
        <dbReference type="ARBA" id="ARBA00023002"/>
    </source>
</evidence>
<dbReference type="GO" id="GO:0018580">
    <property type="term" value="F:nitronate monooxygenase activity"/>
    <property type="evidence" value="ECO:0007669"/>
    <property type="project" value="InterPro"/>
</dbReference>
<name>A0A7X5X202_STRMQ</name>
<dbReference type="PANTHER" id="PTHR32332:SF31">
    <property type="entry name" value="2-NITROPROPANE DIOXYGENASE FAMILY, PUTATIVE (AFU_ORTHOLOGUE AFUA_2G09850)-RELATED"/>
    <property type="match status" value="1"/>
</dbReference>
<feature type="region of interest" description="Disordered" evidence="4">
    <location>
        <begin position="255"/>
        <end position="283"/>
    </location>
</feature>
<dbReference type="RefSeq" id="WP_167501408.1">
    <property type="nucleotide sequence ID" value="NZ_JAALLH010000001.1"/>
</dbReference>
<dbReference type="Gene3D" id="3.20.20.70">
    <property type="entry name" value="Aldolase class I"/>
    <property type="match status" value="1"/>
</dbReference>
<proteinExistence type="predicted"/>
<evidence type="ECO:0000313" key="6">
    <source>
        <dbReference type="Proteomes" id="UP000536624"/>
    </source>
</evidence>
<evidence type="ECO:0000313" key="5">
    <source>
        <dbReference type="EMBL" id="NIY65219.1"/>
    </source>
</evidence>
<evidence type="ECO:0000256" key="2">
    <source>
        <dbReference type="ARBA" id="ARBA00022643"/>
    </source>
</evidence>
<dbReference type="InterPro" id="IPR004136">
    <property type="entry name" value="NMO"/>
</dbReference>
<dbReference type="Pfam" id="PF03060">
    <property type="entry name" value="NMO"/>
    <property type="match status" value="2"/>
</dbReference>
<keyword evidence="5" id="KW-0223">Dioxygenase</keyword>
<keyword evidence="1" id="KW-0285">Flavoprotein</keyword>
<keyword evidence="3" id="KW-0560">Oxidoreductase</keyword>
<feature type="compositionally biased region" description="Basic and acidic residues" evidence="4">
    <location>
        <begin position="255"/>
        <end position="268"/>
    </location>
</feature>
<evidence type="ECO:0000256" key="4">
    <source>
        <dbReference type="SAM" id="MobiDB-lite"/>
    </source>
</evidence>
<dbReference type="CDD" id="cd04730">
    <property type="entry name" value="NPD_like"/>
    <property type="match status" value="1"/>
</dbReference>
<dbReference type="Proteomes" id="UP000536624">
    <property type="component" value="Unassembled WGS sequence"/>
</dbReference>
<accession>A0A7X5X202</accession>
<keyword evidence="2" id="KW-0288">FMN</keyword>
<organism evidence="5 6">
    <name type="scientific">Streptomyces malaysiensis</name>
    <dbReference type="NCBI Taxonomy" id="92644"/>
    <lineage>
        <taxon>Bacteria</taxon>
        <taxon>Bacillati</taxon>
        <taxon>Actinomycetota</taxon>
        <taxon>Actinomycetes</taxon>
        <taxon>Kitasatosporales</taxon>
        <taxon>Streptomycetaceae</taxon>
        <taxon>Streptomyces</taxon>
        <taxon>Streptomyces violaceusniger group</taxon>
    </lineage>
</organism>
<reference evidence="5 6" key="1">
    <citation type="submission" date="2020-02" db="EMBL/GenBank/DDBJ databases">
        <title>Streptomyces malaysiensis DSM14702 (JHCC583434, PFL_A843) Genome sequencing and assembly.</title>
        <authorList>
            <person name="Samborskyy M."/>
        </authorList>
    </citation>
    <scope>NUCLEOTIDE SEQUENCE [LARGE SCALE GENOMIC DNA]</scope>
    <source>
        <strain evidence="5 6">DSM 14702</strain>
    </source>
</reference>
<dbReference type="AlphaFoldDB" id="A0A7X5X202"/>
<dbReference type="PANTHER" id="PTHR32332">
    <property type="entry name" value="2-NITROPROPANE DIOXYGENASE"/>
    <property type="match status" value="1"/>
</dbReference>
<dbReference type="InterPro" id="IPR013785">
    <property type="entry name" value="Aldolase_TIM"/>
</dbReference>